<feature type="region of interest" description="Disordered" evidence="1">
    <location>
        <begin position="413"/>
        <end position="440"/>
    </location>
</feature>
<evidence type="ECO:0000313" key="4">
    <source>
        <dbReference type="Proteomes" id="UP000050836"/>
    </source>
</evidence>
<dbReference type="InterPro" id="IPR010915">
    <property type="entry name" value="PHB_depoly_PhaZ"/>
</dbReference>
<dbReference type="InterPro" id="IPR009656">
    <property type="entry name" value="PHB_depo_C"/>
</dbReference>
<dbReference type="PANTHER" id="PTHR36837:SF4">
    <property type="entry name" value="BLR0908 PROTEIN"/>
    <property type="match status" value="1"/>
</dbReference>
<protein>
    <submittedName>
        <fullName evidence="3">Esterase</fullName>
    </submittedName>
</protein>
<dbReference type="NCBIfam" id="TIGR01849">
    <property type="entry name" value="PHB_depoly_PhaZ"/>
    <property type="match status" value="1"/>
</dbReference>
<comment type="caution">
    <text evidence="3">The sequence shown here is derived from an EMBL/GenBank/DDBJ whole genome shotgun (WGS) entry which is preliminary data.</text>
</comment>
<dbReference type="OrthoDB" id="9800634at2"/>
<proteinExistence type="predicted"/>
<name>A0A0R0ASN3_9GAMM</name>
<dbReference type="PIRSF" id="PIRSF020818">
    <property type="entry name" value="PHB_depoly_PhaZ"/>
    <property type="match status" value="1"/>
</dbReference>
<feature type="domain" description="PHB de-polymerase C-terminal" evidence="2">
    <location>
        <begin position="211"/>
        <end position="412"/>
    </location>
</feature>
<evidence type="ECO:0000256" key="1">
    <source>
        <dbReference type="SAM" id="MobiDB-lite"/>
    </source>
</evidence>
<dbReference type="AlphaFoldDB" id="A0A0R0ASN3"/>
<evidence type="ECO:0000313" key="3">
    <source>
        <dbReference type="EMBL" id="KRG44161.1"/>
    </source>
</evidence>
<dbReference type="Pfam" id="PF06850">
    <property type="entry name" value="PHB_depo_C"/>
    <property type="match status" value="1"/>
</dbReference>
<dbReference type="Gene3D" id="3.40.50.1820">
    <property type="entry name" value="alpha/beta hydrolase"/>
    <property type="match status" value="1"/>
</dbReference>
<accession>A0A0R0ASN3</accession>
<keyword evidence="4" id="KW-1185">Reference proteome</keyword>
<dbReference type="InterPro" id="IPR051321">
    <property type="entry name" value="PHA/PHB_synthase"/>
</dbReference>
<dbReference type="RefSeq" id="WP_054658619.1">
    <property type="nucleotide sequence ID" value="NZ_BAZI01000091.1"/>
</dbReference>
<dbReference type="PANTHER" id="PTHR36837">
    <property type="entry name" value="POLY(3-HYDROXYALKANOATE) POLYMERASE SUBUNIT PHAC"/>
    <property type="match status" value="1"/>
</dbReference>
<evidence type="ECO:0000259" key="2">
    <source>
        <dbReference type="Pfam" id="PF06850"/>
    </source>
</evidence>
<dbReference type="Proteomes" id="UP000050836">
    <property type="component" value="Unassembled WGS sequence"/>
</dbReference>
<organism evidence="3 4">
    <name type="scientific">Stenotrophomonas pictorum JCM 9942</name>
    <dbReference type="NCBI Taxonomy" id="1236960"/>
    <lineage>
        <taxon>Bacteria</taxon>
        <taxon>Pseudomonadati</taxon>
        <taxon>Pseudomonadota</taxon>
        <taxon>Gammaproteobacteria</taxon>
        <taxon>Lysobacterales</taxon>
        <taxon>Lysobacteraceae</taxon>
        <taxon>Stenotrophomonas</taxon>
    </lineage>
</organism>
<dbReference type="EMBL" id="LLXS01000009">
    <property type="protein sequence ID" value="KRG44161.1"/>
    <property type="molecule type" value="Genomic_DNA"/>
</dbReference>
<sequence length="440" mass="49696">MLYQLHELTRNLLAPWVHQAQANAAFFNNPGHWWSSMPGADRLAAMNELFHRIGKDYEKPEWNIHELELDGEIVPIAQLTEVEKPFCKLLRFKRHSNEASKVEELLAQPIVLVVAPLSGHHATLLRDTVRTLLRDHRVYVTDWIDARMVPVEQGEFGLDDYVEYVQEFIRHLGAENVHVVSVCQPTVPVLAAVSLMASRGETTPRSLVMMGGPIDARCSPTAVNNLATRNPLSWFENNVIHTVPAPFPGQGRRVYPGFLQHAGFVSMNPSRHLMSHWDFYTDLVKGDMDDANAHRQFYDEYNAVLDMPAQFYLDTIKVVFQQFLLPRGEWYVRGERVDPSAIRNTALLSIEGELDDIAGLGQTEAAQALCTGIPASRRSHFIVEGAGHYGIFSGRRWREVVYPTVRDFLARHAQPATAAKPRKKAAAGSNVTPLRRRAQR</sequence>
<gene>
    <name evidence="3" type="ORF">ARC78_06295</name>
</gene>
<reference evidence="3 4" key="1">
    <citation type="submission" date="2015-10" db="EMBL/GenBank/DDBJ databases">
        <title>Genome sequencing and analysis of members of genus Stenotrophomonas.</title>
        <authorList>
            <person name="Patil P.P."/>
            <person name="Midha S."/>
            <person name="Patil P.B."/>
        </authorList>
    </citation>
    <scope>NUCLEOTIDE SEQUENCE [LARGE SCALE GENOMIC DNA]</scope>
    <source>
        <strain evidence="3 4">JCM 9942</strain>
    </source>
</reference>
<dbReference type="SUPFAM" id="SSF53474">
    <property type="entry name" value="alpha/beta-Hydrolases"/>
    <property type="match status" value="1"/>
</dbReference>
<dbReference type="InterPro" id="IPR029058">
    <property type="entry name" value="AB_hydrolase_fold"/>
</dbReference>